<dbReference type="Gene3D" id="3.30.160.60">
    <property type="entry name" value="Classic Zinc Finger"/>
    <property type="match status" value="1"/>
</dbReference>
<dbReference type="Pfam" id="PF25438">
    <property type="entry name" value="DUF7896"/>
    <property type="match status" value="1"/>
</dbReference>
<name>A0ABR3XEB6_9PEZI</name>
<dbReference type="PANTHER" id="PTHR42031">
    <property type="entry name" value="KEY LIME PATHOGENICITY PROTEIN"/>
    <property type="match status" value="1"/>
</dbReference>
<feature type="domain" description="C2H2-type" evidence="2">
    <location>
        <begin position="993"/>
        <end position="1014"/>
    </location>
</feature>
<evidence type="ECO:0000313" key="4">
    <source>
        <dbReference type="Proteomes" id="UP001586593"/>
    </source>
</evidence>
<accession>A0ABR3XEB6</accession>
<feature type="compositionally biased region" description="Basic and acidic residues" evidence="1">
    <location>
        <begin position="1261"/>
        <end position="1278"/>
    </location>
</feature>
<feature type="region of interest" description="Disordered" evidence="1">
    <location>
        <begin position="1"/>
        <end position="27"/>
    </location>
</feature>
<feature type="domain" description="C2H2-type" evidence="2">
    <location>
        <begin position="1116"/>
        <end position="1136"/>
    </location>
</feature>
<dbReference type="SUPFAM" id="SSF57667">
    <property type="entry name" value="beta-beta-alpha zinc fingers"/>
    <property type="match status" value="1"/>
</dbReference>
<feature type="compositionally biased region" description="Gly residues" evidence="1">
    <location>
        <begin position="1153"/>
        <end position="1163"/>
    </location>
</feature>
<dbReference type="InterPro" id="IPR013087">
    <property type="entry name" value="Znf_C2H2_type"/>
</dbReference>
<feature type="compositionally biased region" description="Basic and acidic residues" evidence="1">
    <location>
        <begin position="195"/>
        <end position="205"/>
    </location>
</feature>
<dbReference type="SMART" id="SM00355">
    <property type="entry name" value="ZnF_C2H2"/>
    <property type="match status" value="6"/>
</dbReference>
<feature type="domain" description="C2H2-type" evidence="2">
    <location>
        <begin position="1020"/>
        <end position="1047"/>
    </location>
</feature>
<feature type="domain" description="C2H2-type" evidence="2">
    <location>
        <begin position="781"/>
        <end position="807"/>
    </location>
</feature>
<feature type="compositionally biased region" description="Low complexity" evidence="1">
    <location>
        <begin position="886"/>
        <end position="898"/>
    </location>
</feature>
<evidence type="ECO:0000256" key="1">
    <source>
        <dbReference type="SAM" id="MobiDB-lite"/>
    </source>
</evidence>
<sequence length="1300" mass="143495">MEGESIAHNPVQHHVLTNSPPPSHYEPSLDPTIRQLLDQQAEVQARLAALLPQKYGSDIRGELNMLRHKLLALEAFAKDNHLSDKIPCLSEVEEARALQYRCECIETACIENGVDLHDPRFLDTLKHWVPHQAPEGYAVWLDMNIAHYDPVFRAWRLRNSLPSRFRAQQSLKCWDDRCFHYIYGYPNQEDLDQHAREHVPSKRDSALSVGGASTPGFPEPARSSFSFGGDYSKQASPLYLPPPSSSFQLAPLSTGTQLKEHRDSLKSYSFVSAYPGGPRGSVDSEVDPLLPPLKRSRVGQPRLESIEELKLLKKTAPCLRCRVSNVACDSGDPCSVCLNHIEAPESEFWRLLGCHRGSLAAFADAMLPHSMPIAQTQTPLTSPLAVRRSTNEYLERKYPIQPDVARMVKSHLDFDDGFWWTDDLLPNFSRVSSERPPPVLSVFASSRNLVQDSNSFNFWHLLRLSGLLSENRDVEAVTHPALYHSKALLRETLFYDLQQAEPVLDVETTSPNSGISFDDADFYGRHRSLHSCLTKFFQCFDVLQSEQRLLAPAKSIAIIFSLCIFGIVRTILMDRFSQSHPSPGALNIPGAMQSVYKALVSLFAWSTHAFLDGSPGTPMETEERELWDSVSMLLGRSSWAEKGFVSTEDLLLSLGTAEPDSPGFIGFIRHSRRPHYRLGSFTLSLPPISRLGEEPRKPLPDVRPLAIPWVQSPLGPPERDPFDLRGEVGRGPASPNVVTQGRRHTVGESPAYARSALQALTSPIQGSKLRTSYQRPPVRRVYCNKCNEYPEGFRGEHELRRHNDAKHASLVKRWVCVEPHNYSSDLPLPVVPLSKCKACVAQKKYGAYYNAAAHLRRAHFNPNRGGKASGDWPPMTILRNWMNQVQQSVDSQDQVDSSSSDDEQDYKPSPGFASPEQNDRSSVSEVARLVPAPLPAAPPAPPPLSQPSSHGPSITAPPDLSPLGPPHGLMENGTGVSGFARIKNEESSALNRNRCPHPECGRVFKDLAAHMLTHMEERPEKCPIETCEYHTKGFARKYDKNRHALTHYKGTMVCPFCPGVGTAYEKAFNRADVFKRHLTAVHNVEQTPPNSRKPVISGGAVAGVEVGDDGSRRPGARCSICHCQFQTPQVFYEHLDDCVLNVIVPSTPRAGTTGSGGAIGSGRKGSSAKLSSSLSSDKGKEPDTILGRPQGPVSGALPDVEDRSRDIEMQSGGPRWPGDSNQYSVGGQEDESRPREVARSERRSRGNEDGMAAFGPSGLRESGEANKDRAGPLERSDGHSASPGIGLPSPVPAEKMETGQ</sequence>
<feature type="compositionally biased region" description="Pro residues" evidence="1">
    <location>
        <begin position="932"/>
        <end position="945"/>
    </location>
</feature>
<reference evidence="3 4" key="1">
    <citation type="journal article" date="2024" name="Commun. Biol.">
        <title>Comparative genomic analysis of thermophilic fungi reveals convergent evolutionary adaptations and gene losses.</title>
        <authorList>
            <person name="Steindorff A.S."/>
            <person name="Aguilar-Pontes M.V."/>
            <person name="Robinson A.J."/>
            <person name="Andreopoulos B."/>
            <person name="LaButti K."/>
            <person name="Kuo A."/>
            <person name="Mondo S."/>
            <person name="Riley R."/>
            <person name="Otillar R."/>
            <person name="Haridas S."/>
            <person name="Lipzen A."/>
            <person name="Grimwood J."/>
            <person name="Schmutz J."/>
            <person name="Clum A."/>
            <person name="Reid I.D."/>
            <person name="Moisan M.C."/>
            <person name="Butler G."/>
            <person name="Nguyen T.T.M."/>
            <person name="Dewar K."/>
            <person name="Conant G."/>
            <person name="Drula E."/>
            <person name="Henrissat B."/>
            <person name="Hansel C."/>
            <person name="Singer S."/>
            <person name="Hutchinson M.I."/>
            <person name="de Vries R.P."/>
            <person name="Natvig D.O."/>
            <person name="Powell A.J."/>
            <person name="Tsang A."/>
            <person name="Grigoriev I.V."/>
        </authorList>
    </citation>
    <scope>NUCLEOTIDE SEQUENCE [LARGE SCALE GENOMIC DNA]</scope>
    <source>
        <strain evidence="3 4">ATCC 24622</strain>
    </source>
</reference>
<comment type="caution">
    <text evidence="3">The sequence shown here is derived from an EMBL/GenBank/DDBJ whole genome shotgun (WGS) entry which is preliminary data.</text>
</comment>
<gene>
    <name evidence="3" type="ORF">VTK73DRAFT_611</name>
</gene>
<dbReference type="PANTHER" id="PTHR42031:SF1">
    <property type="entry name" value="KEY LIME PATHOGENICITY PROTEIN"/>
    <property type="match status" value="1"/>
</dbReference>
<dbReference type="Proteomes" id="UP001586593">
    <property type="component" value="Unassembled WGS sequence"/>
</dbReference>
<feature type="region of interest" description="Disordered" evidence="1">
    <location>
        <begin position="886"/>
        <end position="975"/>
    </location>
</feature>
<dbReference type="EMBL" id="JAZHXJ010000112">
    <property type="protein sequence ID" value="KAL1874005.1"/>
    <property type="molecule type" value="Genomic_DNA"/>
</dbReference>
<feature type="domain" description="C2H2-type" evidence="2">
    <location>
        <begin position="1052"/>
        <end position="1082"/>
    </location>
</feature>
<dbReference type="InterPro" id="IPR036236">
    <property type="entry name" value="Znf_C2H2_sf"/>
</dbReference>
<dbReference type="InterPro" id="IPR057218">
    <property type="entry name" value="DUF7896"/>
</dbReference>
<feature type="region of interest" description="Disordered" evidence="1">
    <location>
        <begin position="1149"/>
        <end position="1300"/>
    </location>
</feature>
<keyword evidence="4" id="KW-1185">Reference proteome</keyword>
<organism evidence="3 4">
    <name type="scientific">Phialemonium thermophilum</name>
    <dbReference type="NCBI Taxonomy" id="223376"/>
    <lineage>
        <taxon>Eukaryota</taxon>
        <taxon>Fungi</taxon>
        <taxon>Dikarya</taxon>
        <taxon>Ascomycota</taxon>
        <taxon>Pezizomycotina</taxon>
        <taxon>Sordariomycetes</taxon>
        <taxon>Sordariomycetidae</taxon>
        <taxon>Cephalothecales</taxon>
        <taxon>Cephalothecaceae</taxon>
        <taxon>Phialemonium</taxon>
    </lineage>
</organism>
<evidence type="ECO:0000313" key="3">
    <source>
        <dbReference type="EMBL" id="KAL1874005.1"/>
    </source>
</evidence>
<evidence type="ECO:0000259" key="2">
    <source>
        <dbReference type="SMART" id="SM00355"/>
    </source>
</evidence>
<feature type="domain" description="C2H2-type" evidence="2">
    <location>
        <begin position="171"/>
        <end position="198"/>
    </location>
</feature>
<feature type="region of interest" description="Disordered" evidence="1">
    <location>
        <begin position="195"/>
        <end position="218"/>
    </location>
</feature>
<feature type="compositionally biased region" description="Low complexity" evidence="1">
    <location>
        <begin position="1164"/>
        <end position="1176"/>
    </location>
</feature>
<proteinExistence type="predicted"/>
<protein>
    <recommendedName>
        <fullName evidence="2">C2H2-type domain-containing protein</fullName>
    </recommendedName>
</protein>
<feature type="compositionally biased region" description="Basic and acidic residues" evidence="1">
    <location>
        <begin position="1230"/>
        <end position="1248"/>
    </location>
</feature>